<dbReference type="SUPFAM" id="SSF53335">
    <property type="entry name" value="S-adenosyl-L-methionine-dependent methyltransferases"/>
    <property type="match status" value="1"/>
</dbReference>
<evidence type="ECO:0008006" key="3">
    <source>
        <dbReference type="Google" id="ProtNLM"/>
    </source>
</evidence>
<proteinExistence type="predicted"/>
<dbReference type="Gene3D" id="3.40.50.150">
    <property type="entry name" value="Vaccinia Virus protein VP39"/>
    <property type="match status" value="1"/>
</dbReference>
<evidence type="ECO:0000313" key="1">
    <source>
        <dbReference type="EMBL" id="OJJ17357.1"/>
    </source>
</evidence>
<dbReference type="EMBL" id="MLAW01000060">
    <property type="protein sequence ID" value="OJJ17357.1"/>
    <property type="molecule type" value="Genomic_DNA"/>
</dbReference>
<dbReference type="STRING" id="1925591.BI308_22940"/>
<dbReference type="Proteomes" id="UP000183940">
    <property type="component" value="Unassembled WGS sequence"/>
</dbReference>
<protein>
    <recommendedName>
        <fullName evidence="3">Methyltransferase</fullName>
    </recommendedName>
</protein>
<name>A0A1L9QKP9_9CYAN</name>
<comment type="caution">
    <text evidence="1">The sequence shown here is derived from an EMBL/GenBank/DDBJ whole genome shotgun (WGS) entry which is preliminary data.</text>
</comment>
<keyword evidence="2" id="KW-1185">Reference proteome</keyword>
<accession>A0A1L9QKP9</accession>
<evidence type="ECO:0000313" key="2">
    <source>
        <dbReference type="Proteomes" id="UP000183940"/>
    </source>
</evidence>
<sequence length="207" mass="22971">MQTPQPLQVDLKTLNYDFTGILFWEKITGFFSLPEAVALQCVVKQLPPNSTVVELGAFQGRSSIAIASVLPPDSTLHSIDNFQGALLKPGEARPPMAEVVRRNQEAFLNNTTAFGVKDKIELHVMDTTAAASLFTDESLDLIFIDAGHKYDDVKADITHYYPKLKPGRYMLFDDYEEKWPGVMQAVQNASLAGELIAPSLWCHRKGS</sequence>
<organism evidence="1 2">
    <name type="scientific">Roseofilum reptotaenium AO1-A</name>
    <dbReference type="NCBI Taxonomy" id="1925591"/>
    <lineage>
        <taxon>Bacteria</taxon>
        <taxon>Bacillati</taxon>
        <taxon>Cyanobacteriota</taxon>
        <taxon>Cyanophyceae</taxon>
        <taxon>Desertifilales</taxon>
        <taxon>Desertifilaceae</taxon>
        <taxon>Roseofilum</taxon>
    </lineage>
</organism>
<reference evidence="1" key="1">
    <citation type="submission" date="2016-10" db="EMBL/GenBank/DDBJ databases">
        <title>CRISPR-Cas defence system in Roseofilum reptotaenium: evidence of a bacteriophage-cyanobacterium arms race in the coral black band disease.</title>
        <authorList>
            <person name="Buerger P."/>
            <person name="Wood-Charlson E.M."/>
            <person name="Weynberg K.D."/>
            <person name="Willis B."/>
            <person name="Van Oppen M.J."/>
        </authorList>
    </citation>
    <scope>NUCLEOTIDE SEQUENCE [LARGE SCALE GENOMIC DNA]</scope>
    <source>
        <strain evidence="1">AO1-A</strain>
    </source>
</reference>
<dbReference type="AlphaFoldDB" id="A0A1L9QKP9"/>
<gene>
    <name evidence="1" type="ORF">BI308_22940</name>
</gene>
<dbReference type="Pfam" id="PF13578">
    <property type="entry name" value="Methyltransf_24"/>
    <property type="match status" value="1"/>
</dbReference>
<dbReference type="InterPro" id="IPR029063">
    <property type="entry name" value="SAM-dependent_MTases_sf"/>
</dbReference>